<dbReference type="RefSeq" id="WP_123695659.1">
    <property type="nucleotide sequence ID" value="NZ_AP019700.1"/>
</dbReference>
<dbReference type="AlphaFoldDB" id="A0A3N1KN69"/>
<evidence type="ECO:0000259" key="4">
    <source>
        <dbReference type="PROSITE" id="PS50110"/>
    </source>
</evidence>
<dbReference type="EMBL" id="RJKX01000020">
    <property type="protein sequence ID" value="ROP80797.1"/>
    <property type="molecule type" value="Genomic_DNA"/>
</dbReference>
<dbReference type="CDD" id="cd00156">
    <property type="entry name" value="REC"/>
    <property type="match status" value="1"/>
</dbReference>
<reference evidence="5 6" key="1">
    <citation type="submission" date="2018-11" db="EMBL/GenBank/DDBJ databases">
        <title>Genomic Encyclopedia of Type Strains, Phase IV (KMG-IV): sequencing the most valuable type-strain genomes for metagenomic binning, comparative biology and taxonomic classification.</title>
        <authorList>
            <person name="Goeker M."/>
        </authorList>
    </citation>
    <scope>NUCLEOTIDE SEQUENCE [LARGE SCALE GENOMIC DNA]</scope>
    <source>
        <strain evidence="5 6">DSM 5900</strain>
    </source>
</reference>
<dbReference type="PANTHER" id="PTHR44591">
    <property type="entry name" value="STRESS RESPONSE REGULATOR PROTEIN 1"/>
    <property type="match status" value="1"/>
</dbReference>
<dbReference type="PANTHER" id="PTHR44591:SF14">
    <property type="entry name" value="PROTEIN PILG"/>
    <property type="match status" value="1"/>
</dbReference>
<evidence type="ECO:0000256" key="2">
    <source>
        <dbReference type="ARBA" id="ARBA00023012"/>
    </source>
</evidence>
<dbReference type="InterPro" id="IPR001789">
    <property type="entry name" value="Sig_transdc_resp-reg_receiver"/>
</dbReference>
<feature type="modified residue" description="4-aspartylphosphate" evidence="3">
    <location>
        <position position="55"/>
    </location>
</feature>
<protein>
    <submittedName>
        <fullName evidence="5">Response regulator receiver domain-containing protein</fullName>
    </submittedName>
</protein>
<evidence type="ECO:0000313" key="5">
    <source>
        <dbReference type="EMBL" id="ROP80797.1"/>
    </source>
</evidence>
<dbReference type="Proteomes" id="UP000278222">
    <property type="component" value="Unassembled WGS sequence"/>
</dbReference>
<dbReference type="Pfam" id="PF00072">
    <property type="entry name" value="Response_reg"/>
    <property type="match status" value="1"/>
</dbReference>
<feature type="domain" description="Response regulatory" evidence="4">
    <location>
        <begin position="4"/>
        <end position="119"/>
    </location>
</feature>
<evidence type="ECO:0000256" key="3">
    <source>
        <dbReference type="PROSITE-ProRule" id="PRU00169"/>
    </source>
</evidence>
<dbReference type="InterPro" id="IPR050595">
    <property type="entry name" value="Bact_response_regulator"/>
</dbReference>
<dbReference type="InterPro" id="IPR011006">
    <property type="entry name" value="CheY-like_superfamily"/>
</dbReference>
<keyword evidence="2" id="KW-0902">Two-component regulatory system</keyword>
<organism evidence="5 6">
    <name type="scientific">Stella humosa</name>
    <dbReference type="NCBI Taxonomy" id="94"/>
    <lineage>
        <taxon>Bacteria</taxon>
        <taxon>Pseudomonadati</taxon>
        <taxon>Pseudomonadota</taxon>
        <taxon>Alphaproteobacteria</taxon>
        <taxon>Rhodospirillales</taxon>
        <taxon>Stellaceae</taxon>
        <taxon>Stella</taxon>
    </lineage>
</organism>
<evidence type="ECO:0000256" key="1">
    <source>
        <dbReference type="ARBA" id="ARBA00022553"/>
    </source>
</evidence>
<dbReference type="SMART" id="SM00448">
    <property type="entry name" value="REC"/>
    <property type="match status" value="1"/>
</dbReference>
<keyword evidence="1 3" id="KW-0597">Phosphoprotein</keyword>
<gene>
    <name evidence="5" type="ORF">EDC65_5444</name>
</gene>
<keyword evidence="6" id="KW-1185">Reference proteome</keyword>
<proteinExistence type="predicted"/>
<comment type="caution">
    <text evidence="5">The sequence shown here is derived from an EMBL/GenBank/DDBJ whole genome shotgun (WGS) entry which is preliminary data.</text>
</comment>
<dbReference type="OrthoDB" id="7569831at2"/>
<dbReference type="GO" id="GO:0000160">
    <property type="term" value="P:phosphorelay signal transduction system"/>
    <property type="evidence" value="ECO:0007669"/>
    <property type="project" value="UniProtKB-KW"/>
</dbReference>
<dbReference type="Gene3D" id="3.40.50.2300">
    <property type="match status" value="1"/>
</dbReference>
<sequence>MTKRALIVDDSKLARMAAAKALRAVRPDWERVEATDADQALEVVKTSRVDIALVDFNMPGRDGLQLAADLRASFPELPIALISANAQIEIVSRAREIGAVFLPKPLTVDTLAVFLDALPGAS</sequence>
<dbReference type="PROSITE" id="PS50110">
    <property type="entry name" value="RESPONSE_REGULATORY"/>
    <property type="match status" value="1"/>
</dbReference>
<evidence type="ECO:0000313" key="6">
    <source>
        <dbReference type="Proteomes" id="UP000278222"/>
    </source>
</evidence>
<accession>A0A3N1KN69</accession>
<name>A0A3N1KN69_9PROT</name>
<dbReference type="SUPFAM" id="SSF52172">
    <property type="entry name" value="CheY-like"/>
    <property type="match status" value="1"/>
</dbReference>